<sequence>MSVRRQTDPSRDSVMALRRVGLRARRWTITFSKPLLSPSGYPFRSYSKATRRPLGRRHANNALAQQTVRHESFIRTRQITLASERDSARVDI</sequence>
<evidence type="ECO:0000313" key="2">
    <source>
        <dbReference type="Proteomes" id="UP000299102"/>
    </source>
</evidence>
<evidence type="ECO:0000313" key="1">
    <source>
        <dbReference type="EMBL" id="GBP42733.1"/>
    </source>
</evidence>
<dbReference type="EMBL" id="BGZK01000423">
    <property type="protein sequence ID" value="GBP42733.1"/>
    <property type="molecule type" value="Genomic_DNA"/>
</dbReference>
<keyword evidence="2" id="KW-1185">Reference proteome</keyword>
<gene>
    <name evidence="1" type="ORF">EVAR_23371_1</name>
</gene>
<reference evidence="1 2" key="1">
    <citation type="journal article" date="2019" name="Commun. Biol.">
        <title>The bagworm genome reveals a unique fibroin gene that provides high tensile strength.</title>
        <authorList>
            <person name="Kono N."/>
            <person name="Nakamura H."/>
            <person name="Ohtoshi R."/>
            <person name="Tomita M."/>
            <person name="Numata K."/>
            <person name="Arakawa K."/>
        </authorList>
    </citation>
    <scope>NUCLEOTIDE SEQUENCE [LARGE SCALE GENOMIC DNA]</scope>
</reference>
<comment type="caution">
    <text evidence="1">The sequence shown here is derived from an EMBL/GenBank/DDBJ whole genome shotgun (WGS) entry which is preliminary data.</text>
</comment>
<protein>
    <submittedName>
        <fullName evidence="1">Uncharacterized protein</fullName>
    </submittedName>
</protein>
<dbReference type="AlphaFoldDB" id="A0A4C1VVF3"/>
<name>A0A4C1VVF3_EUMVA</name>
<proteinExistence type="predicted"/>
<accession>A0A4C1VVF3</accession>
<dbReference type="Proteomes" id="UP000299102">
    <property type="component" value="Unassembled WGS sequence"/>
</dbReference>
<organism evidence="1 2">
    <name type="scientific">Eumeta variegata</name>
    <name type="common">Bagworm moth</name>
    <name type="synonym">Eumeta japonica</name>
    <dbReference type="NCBI Taxonomy" id="151549"/>
    <lineage>
        <taxon>Eukaryota</taxon>
        <taxon>Metazoa</taxon>
        <taxon>Ecdysozoa</taxon>
        <taxon>Arthropoda</taxon>
        <taxon>Hexapoda</taxon>
        <taxon>Insecta</taxon>
        <taxon>Pterygota</taxon>
        <taxon>Neoptera</taxon>
        <taxon>Endopterygota</taxon>
        <taxon>Lepidoptera</taxon>
        <taxon>Glossata</taxon>
        <taxon>Ditrysia</taxon>
        <taxon>Tineoidea</taxon>
        <taxon>Psychidae</taxon>
        <taxon>Oiketicinae</taxon>
        <taxon>Eumeta</taxon>
    </lineage>
</organism>